<dbReference type="PANTHER" id="PTHR30032:SF4">
    <property type="entry name" value="AMIDASE ENHANCER"/>
    <property type="match status" value="1"/>
</dbReference>
<dbReference type="InterPro" id="IPR014225">
    <property type="entry name" value="Spore_II_D_firmicutes"/>
</dbReference>
<dbReference type="InterPro" id="IPR051922">
    <property type="entry name" value="Bact_Sporulation_Assoc"/>
</dbReference>
<dbReference type="EMBL" id="JACSQY010000010">
    <property type="protein sequence ID" value="MBD7909160.1"/>
    <property type="molecule type" value="Genomic_DNA"/>
</dbReference>
<evidence type="ECO:0000259" key="1">
    <source>
        <dbReference type="Pfam" id="PF08486"/>
    </source>
</evidence>
<keyword evidence="3" id="KW-1185">Reference proteome</keyword>
<feature type="domain" description="Sporulation stage II protein D amidase enhancer LytB N-terminal" evidence="1">
    <location>
        <begin position="52"/>
        <end position="141"/>
    </location>
</feature>
<reference evidence="2 3" key="1">
    <citation type="submission" date="2020-08" db="EMBL/GenBank/DDBJ databases">
        <title>A Genomic Blueprint of the Chicken Gut Microbiome.</title>
        <authorList>
            <person name="Gilroy R."/>
            <person name="Ravi A."/>
            <person name="Getino M."/>
            <person name="Pursley I."/>
            <person name="Horton D.L."/>
            <person name="Alikhan N.-F."/>
            <person name="Baker D."/>
            <person name="Gharbi K."/>
            <person name="Hall N."/>
            <person name="Watson M."/>
            <person name="Adriaenssens E.M."/>
            <person name="Foster-Nyarko E."/>
            <person name="Jarju S."/>
            <person name="Secka A."/>
            <person name="Antonio M."/>
            <person name="Oren A."/>
            <person name="Chaudhuri R."/>
            <person name="La Ragione R.M."/>
            <person name="Hildebrand F."/>
            <person name="Pallen M.J."/>
        </authorList>
    </citation>
    <scope>NUCLEOTIDE SEQUENCE [LARGE SCALE GENOMIC DNA]</scope>
    <source>
        <strain evidence="2 3">Sa3CUA8</strain>
    </source>
</reference>
<accession>A0ABR8PM06</accession>
<gene>
    <name evidence="2" type="primary">spoIID</name>
    <name evidence="2" type="ORF">H9659_12565</name>
</gene>
<name>A0ABR8PM06_9BACL</name>
<protein>
    <submittedName>
        <fullName evidence="2">Stage II sporulation protein D</fullName>
    </submittedName>
</protein>
<dbReference type="NCBIfam" id="TIGR02669">
    <property type="entry name" value="SpoIID_LytB"/>
    <property type="match status" value="1"/>
</dbReference>
<dbReference type="Pfam" id="PF08486">
    <property type="entry name" value="SpoIID"/>
    <property type="match status" value="1"/>
</dbReference>
<sequence length="316" mass="35695">MDKRLLVVFIIFLFFIPVLLNLKYNRTLDATKPPEELACETEITVEGEDKPLPLEEYIIGVVASEMPVAYSLEALKAQAIAARTYALKETAEGTKPIGRDVTAQVYSNEKERKERWGKNFKENEQKIRKAVEETAGSVIVHDEQMITAMFFSTSNGQTETAENFTGNPIPYLQSVDSPDEQTVSEEVERTLNMPLAEWNEKLGTSWKEDDFRALQLVRNETGRVQSVLSDSFETSGREMREKLKLPSTDFNIGFDVTNKIVHITTKGYGHGVGMSQNGAEAYAKKGWTAEQIVKHYYTGTEIKSFEKSKEECLKNP</sequence>
<dbReference type="PANTHER" id="PTHR30032">
    <property type="entry name" value="N-ACETYLMURAMOYL-L-ALANINE AMIDASE-RELATED"/>
    <property type="match status" value="1"/>
</dbReference>
<organism evidence="2 3">
    <name type="scientific">Sporosarcina gallistercoris</name>
    <dbReference type="NCBI Taxonomy" id="2762245"/>
    <lineage>
        <taxon>Bacteria</taxon>
        <taxon>Bacillati</taxon>
        <taxon>Bacillota</taxon>
        <taxon>Bacilli</taxon>
        <taxon>Bacillales</taxon>
        <taxon>Caryophanaceae</taxon>
        <taxon>Sporosarcina</taxon>
    </lineage>
</organism>
<dbReference type="Proteomes" id="UP000659496">
    <property type="component" value="Unassembled WGS sequence"/>
</dbReference>
<proteinExistence type="predicted"/>
<dbReference type="NCBIfam" id="TIGR02870">
    <property type="entry name" value="spore_II_D"/>
    <property type="match status" value="1"/>
</dbReference>
<dbReference type="InterPro" id="IPR013486">
    <property type="entry name" value="SpoIID/LytB"/>
</dbReference>
<evidence type="ECO:0000313" key="3">
    <source>
        <dbReference type="Proteomes" id="UP000659496"/>
    </source>
</evidence>
<comment type="caution">
    <text evidence="2">The sequence shown here is derived from an EMBL/GenBank/DDBJ whole genome shotgun (WGS) entry which is preliminary data.</text>
</comment>
<dbReference type="InterPro" id="IPR013693">
    <property type="entry name" value="SpoIID/LytB_N"/>
</dbReference>
<evidence type="ECO:0000313" key="2">
    <source>
        <dbReference type="EMBL" id="MBD7909160.1"/>
    </source>
</evidence>